<evidence type="ECO:0000313" key="2">
    <source>
        <dbReference type="Proteomes" id="UP001055879"/>
    </source>
</evidence>
<proteinExistence type="predicted"/>
<sequence>MARDEDTKLALKLAEEEAEMTKSPADAIKAQLSAPEDSAKKNEEIKSFCVDWYHKVLTKRRSSTKITYVKIIKPSSSCEVIRLTITRDDASRSVDRLDSLVRFGIRTYRKTYNIVHTPAEEELIKNLKSGLPPLKSKPRSKKEDVFVQMEREGKVPDVSNLDLSLPTLVPLPSTTVINEPTHGIFFNDAFGQIRFFRTTQIPLTDTVFFHGIISIIPLSAKNLYVAATDELKKRDVDPYLPFE</sequence>
<name>A0ACB9B0F6_ARCLA</name>
<dbReference type="Proteomes" id="UP001055879">
    <property type="component" value="Linkage Group LG07"/>
</dbReference>
<reference evidence="1 2" key="2">
    <citation type="journal article" date="2022" name="Mol. Ecol. Resour.">
        <title>The genomes of chicory, endive, great burdock and yacon provide insights into Asteraceae paleo-polyploidization history and plant inulin production.</title>
        <authorList>
            <person name="Fan W."/>
            <person name="Wang S."/>
            <person name="Wang H."/>
            <person name="Wang A."/>
            <person name="Jiang F."/>
            <person name="Liu H."/>
            <person name="Zhao H."/>
            <person name="Xu D."/>
            <person name="Zhang Y."/>
        </authorList>
    </citation>
    <scope>NUCLEOTIDE SEQUENCE [LARGE SCALE GENOMIC DNA]</scope>
    <source>
        <strain evidence="2">cv. Niubang</strain>
    </source>
</reference>
<accession>A0ACB9B0F6</accession>
<organism evidence="1 2">
    <name type="scientific">Arctium lappa</name>
    <name type="common">Greater burdock</name>
    <name type="synonym">Lappa major</name>
    <dbReference type="NCBI Taxonomy" id="4217"/>
    <lineage>
        <taxon>Eukaryota</taxon>
        <taxon>Viridiplantae</taxon>
        <taxon>Streptophyta</taxon>
        <taxon>Embryophyta</taxon>
        <taxon>Tracheophyta</taxon>
        <taxon>Spermatophyta</taxon>
        <taxon>Magnoliopsida</taxon>
        <taxon>eudicotyledons</taxon>
        <taxon>Gunneridae</taxon>
        <taxon>Pentapetalae</taxon>
        <taxon>asterids</taxon>
        <taxon>campanulids</taxon>
        <taxon>Asterales</taxon>
        <taxon>Asteraceae</taxon>
        <taxon>Carduoideae</taxon>
        <taxon>Cardueae</taxon>
        <taxon>Arctiinae</taxon>
        <taxon>Arctium</taxon>
    </lineage>
</organism>
<keyword evidence="2" id="KW-1185">Reference proteome</keyword>
<evidence type="ECO:0000313" key="1">
    <source>
        <dbReference type="EMBL" id="KAI3715558.1"/>
    </source>
</evidence>
<protein>
    <submittedName>
        <fullName evidence="1">Uncharacterized protein</fullName>
    </submittedName>
</protein>
<comment type="caution">
    <text evidence="1">The sequence shown here is derived from an EMBL/GenBank/DDBJ whole genome shotgun (WGS) entry which is preliminary data.</text>
</comment>
<dbReference type="EMBL" id="CM042053">
    <property type="protein sequence ID" value="KAI3715558.1"/>
    <property type="molecule type" value="Genomic_DNA"/>
</dbReference>
<reference evidence="2" key="1">
    <citation type="journal article" date="2022" name="Mol. Ecol. Resour.">
        <title>The genomes of chicory, endive, great burdock and yacon provide insights into Asteraceae palaeo-polyploidization history and plant inulin production.</title>
        <authorList>
            <person name="Fan W."/>
            <person name="Wang S."/>
            <person name="Wang H."/>
            <person name="Wang A."/>
            <person name="Jiang F."/>
            <person name="Liu H."/>
            <person name="Zhao H."/>
            <person name="Xu D."/>
            <person name="Zhang Y."/>
        </authorList>
    </citation>
    <scope>NUCLEOTIDE SEQUENCE [LARGE SCALE GENOMIC DNA]</scope>
    <source>
        <strain evidence="2">cv. Niubang</strain>
    </source>
</reference>
<gene>
    <name evidence="1" type="ORF">L6452_22544</name>
</gene>